<dbReference type="PANTHER" id="PTHR48071:SF18">
    <property type="entry name" value="DELETED IN MALIGNANT BRAIN TUMORS 1 PROTEIN-RELATED"/>
    <property type="match status" value="1"/>
</dbReference>
<protein>
    <submittedName>
        <fullName evidence="14">Uncharacterized protein LOC116290605 isoform X1</fullName>
    </submittedName>
</protein>
<dbReference type="InParanoid" id="A0A6P8HLL6"/>
<dbReference type="InterPro" id="IPR000742">
    <property type="entry name" value="EGF"/>
</dbReference>
<evidence type="ECO:0000259" key="11">
    <source>
        <dbReference type="PROSITE" id="PS50060"/>
    </source>
</evidence>
<feature type="domain" description="MAM" evidence="11">
    <location>
        <begin position="523"/>
        <end position="683"/>
    </location>
</feature>
<feature type="domain" description="SRCR" evidence="12">
    <location>
        <begin position="703"/>
        <end position="803"/>
    </location>
</feature>
<dbReference type="Gene3D" id="2.60.120.200">
    <property type="match status" value="5"/>
</dbReference>
<dbReference type="InterPro" id="IPR016186">
    <property type="entry name" value="C-type_lectin-like/link_sf"/>
</dbReference>
<keyword evidence="7" id="KW-0472">Membrane</keyword>
<keyword evidence="5" id="KW-0245">EGF-like domain</keyword>
<dbReference type="KEGG" id="aten:116290605"/>
<feature type="disulfide bond" evidence="6">
    <location>
        <begin position="451"/>
        <end position="512"/>
    </location>
</feature>
<accession>A0A6P8HLL6</accession>
<dbReference type="Gene3D" id="3.10.250.10">
    <property type="entry name" value="SRCR-like domain"/>
    <property type="match status" value="6"/>
</dbReference>
<feature type="transmembrane region" description="Helical" evidence="7">
    <location>
        <begin position="2048"/>
        <end position="2074"/>
    </location>
</feature>
<dbReference type="PROSITE" id="PS00420">
    <property type="entry name" value="SRCR_1"/>
    <property type="match status" value="1"/>
</dbReference>
<feature type="disulfide bond" evidence="6">
    <location>
        <begin position="1594"/>
        <end position="1655"/>
    </location>
</feature>
<dbReference type="Pfam" id="PF00530">
    <property type="entry name" value="SRCR"/>
    <property type="match status" value="6"/>
</dbReference>
<dbReference type="SUPFAM" id="SSF49899">
    <property type="entry name" value="Concanavalin A-like lectins/glucanases"/>
    <property type="match status" value="5"/>
</dbReference>
<feature type="disulfide bond" evidence="6">
    <location>
        <begin position="1834"/>
        <end position="1844"/>
    </location>
</feature>
<feature type="disulfide bond" evidence="6">
    <location>
        <begin position="741"/>
        <end position="802"/>
    </location>
</feature>
<dbReference type="GeneID" id="116290605"/>
<evidence type="ECO:0000313" key="14">
    <source>
        <dbReference type="RefSeq" id="XP_031553537.1"/>
    </source>
</evidence>
<feature type="domain" description="MAM" evidence="11">
    <location>
        <begin position="1059"/>
        <end position="1100"/>
    </location>
</feature>
<keyword evidence="7" id="KW-1133">Transmembrane helix</keyword>
<feature type="disulfide bond" evidence="6">
    <location>
        <begin position="482"/>
        <end position="492"/>
    </location>
</feature>
<evidence type="ECO:0000256" key="3">
    <source>
        <dbReference type="ARBA" id="ARBA00023157"/>
    </source>
</evidence>
<proteinExistence type="inferred from homology"/>
<feature type="disulfide bond" evidence="6">
    <location>
        <begin position="979"/>
        <end position="1043"/>
    </location>
</feature>
<dbReference type="InterPro" id="IPR057774">
    <property type="entry name" value="D8C_UMOD/GP2/OIT3-like"/>
</dbReference>
<feature type="disulfide bond" evidence="6">
    <location>
        <begin position="438"/>
        <end position="502"/>
    </location>
</feature>
<evidence type="ECO:0000256" key="5">
    <source>
        <dbReference type="PROSITE-ProRule" id="PRU00076"/>
    </source>
</evidence>
<evidence type="ECO:0000256" key="4">
    <source>
        <dbReference type="ARBA" id="ARBA00023180"/>
    </source>
</evidence>
<dbReference type="Pfam" id="PF23283">
    <property type="entry name" value="D8C_UMOD"/>
    <property type="match status" value="1"/>
</dbReference>
<reference evidence="14" key="1">
    <citation type="submission" date="2025-08" db="UniProtKB">
        <authorList>
            <consortium name="RefSeq"/>
        </authorList>
    </citation>
    <scope>IDENTIFICATION</scope>
    <source>
        <tissue evidence="14">Tentacle</tissue>
    </source>
</reference>
<dbReference type="PANTHER" id="PTHR48071">
    <property type="entry name" value="SRCR DOMAIN-CONTAINING PROTEIN"/>
    <property type="match status" value="1"/>
</dbReference>
<feature type="signal peptide" evidence="8">
    <location>
        <begin position="1"/>
        <end position="17"/>
    </location>
</feature>
<dbReference type="CDD" id="cd06263">
    <property type="entry name" value="MAM"/>
    <property type="match status" value="5"/>
</dbReference>
<feature type="domain" description="SRCR" evidence="12">
    <location>
        <begin position="1768"/>
        <end position="1865"/>
    </location>
</feature>
<keyword evidence="2 8" id="KW-0732">Signal</keyword>
<feature type="domain" description="MAM" evidence="11">
    <location>
        <begin position="47"/>
        <end position="218"/>
    </location>
</feature>
<feature type="domain" description="MAM" evidence="11">
    <location>
        <begin position="1177"/>
        <end position="1356"/>
    </location>
</feature>
<feature type="domain" description="SRCR" evidence="12">
    <location>
        <begin position="954"/>
        <end position="1054"/>
    </location>
</feature>
<dbReference type="PROSITE" id="PS00022">
    <property type="entry name" value="EGF_1"/>
    <property type="match status" value="1"/>
</dbReference>
<dbReference type="PROSITE" id="PS50041">
    <property type="entry name" value="C_TYPE_LECTIN_2"/>
    <property type="match status" value="1"/>
</dbReference>
<comment type="similarity">
    <text evidence="1">Belongs to the EGF domain peptide family.</text>
</comment>
<dbReference type="Pfam" id="PF00059">
    <property type="entry name" value="Lectin_C"/>
    <property type="match status" value="1"/>
</dbReference>
<feature type="chain" id="PRO_5027680503" evidence="8">
    <location>
        <begin position="18"/>
        <end position="2107"/>
    </location>
</feature>
<feature type="disulfide bond" evidence="6">
    <location>
        <begin position="728"/>
        <end position="792"/>
    </location>
</feature>
<evidence type="ECO:0000256" key="8">
    <source>
        <dbReference type="SAM" id="SignalP"/>
    </source>
</evidence>
<feature type="domain" description="SRCR" evidence="12">
    <location>
        <begin position="1556"/>
        <end position="1656"/>
    </location>
</feature>
<feature type="domain" description="MAM" evidence="11">
    <location>
        <begin position="234"/>
        <end position="390"/>
    </location>
</feature>
<dbReference type="InterPro" id="IPR001304">
    <property type="entry name" value="C-type_lectin-like"/>
</dbReference>
<evidence type="ECO:0000313" key="13">
    <source>
        <dbReference type="Proteomes" id="UP000515163"/>
    </source>
</evidence>
<evidence type="ECO:0000259" key="9">
    <source>
        <dbReference type="PROSITE" id="PS50026"/>
    </source>
</evidence>
<feature type="domain" description="EGF-like" evidence="9">
    <location>
        <begin position="1869"/>
        <end position="1905"/>
    </location>
</feature>
<dbReference type="InterPro" id="IPR013320">
    <property type="entry name" value="ConA-like_dom_sf"/>
</dbReference>
<dbReference type="SMART" id="SM00137">
    <property type="entry name" value="MAM"/>
    <property type="match status" value="5"/>
</dbReference>
<evidence type="ECO:0000256" key="2">
    <source>
        <dbReference type="ARBA" id="ARBA00022729"/>
    </source>
</evidence>
<feature type="disulfide bond" evidence="6">
    <location>
        <begin position="1625"/>
        <end position="1635"/>
    </location>
</feature>
<keyword evidence="13" id="KW-1185">Reference proteome</keyword>
<dbReference type="SUPFAM" id="SSF56436">
    <property type="entry name" value="C-type lectin-like"/>
    <property type="match status" value="1"/>
</dbReference>
<feature type="disulfide bond" evidence="6">
    <location>
        <begin position="772"/>
        <end position="782"/>
    </location>
</feature>
<dbReference type="OrthoDB" id="5949336at2759"/>
<dbReference type="SUPFAM" id="SSF56487">
    <property type="entry name" value="SRCR-like"/>
    <property type="match status" value="6"/>
</dbReference>
<evidence type="ECO:0000259" key="12">
    <source>
        <dbReference type="PROSITE" id="PS50287"/>
    </source>
</evidence>
<name>A0A6P8HLL6_ACTTE</name>
<feature type="disulfide bond" evidence="6">
    <location>
        <begin position="1581"/>
        <end position="1645"/>
    </location>
</feature>
<feature type="disulfide bond" evidence="6">
    <location>
        <begin position="1736"/>
        <end position="1746"/>
    </location>
</feature>
<dbReference type="InterPro" id="IPR000998">
    <property type="entry name" value="MAM_dom"/>
</dbReference>
<feature type="disulfide bond" evidence="5">
    <location>
        <begin position="1895"/>
        <end position="1904"/>
    </location>
</feature>
<dbReference type="GO" id="GO:0016020">
    <property type="term" value="C:membrane"/>
    <property type="evidence" value="ECO:0007669"/>
    <property type="project" value="InterPro"/>
</dbReference>
<dbReference type="CDD" id="cd00054">
    <property type="entry name" value="EGF_CA"/>
    <property type="match status" value="1"/>
</dbReference>
<dbReference type="FunFam" id="3.10.250.10:FF:000011">
    <property type="entry name" value="Scavenger receptor class A member 5"/>
    <property type="match status" value="3"/>
</dbReference>
<feature type="transmembrane region" description="Helical" evidence="7">
    <location>
        <begin position="27"/>
        <end position="44"/>
    </location>
</feature>
<comment type="caution">
    <text evidence="6">Lacks conserved residue(s) required for the propagation of feature annotation.</text>
</comment>
<dbReference type="PROSITE" id="PS50287">
    <property type="entry name" value="SRCR_2"/>
    <property type="match status" value="6"/>
</dbReference>
<dbReference type="PRINTS" id="PR00258">
    <property type="entry name" value="SPERACTRCPTR"/>
</dbReference>
<dbReference type="PROSITE" id="PS50026">
    <property type="entry name" value="EGF_3"/>
    <property type="match status" value="1"/>
</dbReference>
<feature type="disulfide bond" evidence="6">
    <location>
        <begin position="992"/>
        <end position="1053"/>
    </location>
</feature>
<feature type="domain" description="C-type lectin" evidence="10">
    <location>
        <begin position="1109"/>
        <end position="1222"/>
    </location>
</feature>
<dbReference type="PROSITE" id="PS50060">
    <property type="entry name" value="MAM_2"/>
    <property type="match status" value="6"/>
</dbReference>
<organism evidence="13 14">
    <name type="scientific">Actinia tenebrosa</name>
    <name type="common">Australian red waratah sea anemone</name>
    <dbReference type="NCBI Taxonomy" id="6105"/>
    <lineage>
        <taxon>Eukaryota</taxon>
        <taxon>Metazoa</taxon>
        <taxon>Cnidaria</taxon>
        <taxon>Anthozoa</taxon>
        <taxon>Hexacorallia</taxon>
        <taxon>Actiniaria</taxon>
        <taxon>Actiniidae</taxon>
        <taxon>Actinia</taxon>
    </lineage>
</organism>
<sequence>MVFLIILSLCFAESVMSFSAPKFMAGQFILVSLCFLLVCLYVKGHSYSCSFDGGQCGYSNDNSGSDDLDWSRMRNRAERNFGGFWRIANNRGPRRDHTTGSGYYMYTKTSGIFGGTAGDIARLVSPVFTNVSCLKFYYFMYGMDIGGLEVITKIGNNAPTKVWLLDGNQGNMWKFAMIPIQSNASENVKIFFQGVVGSSRRSSVGIDDVNVTSDNCTLFPKQAAPTDSIAPVRGSCNFDVNMCGYRNLGNHSWTIKKGSTSSVRTGPKRDHTTGLGSYMYTEASGVKTGAAALFVSPLVYNISCVTFYYHMFGSQIGTFNVYQLVEGNYTRLFQLKGNQGNRWYRAELHLRQYVGRNSNFSIVFEAIRGSGFKGDIAIDDISTSVHPCPSLPFTTVPPITSSTPSTGVQQVKVRLVNGPSKYEGRVEVLYNGRWGTICDDLWDLSDAKVVCRMLGFPGALTADKSLSYGSGAGTIWLDDVKCTGFELSISACRHAGWGKNNCGHNEDAGVICQTADNSMPINGECNFEYGKCGYTNGDSSESEFDWTRKRGATSSSGTGPSADVSGSGYYMYIEVSSGVTGARAKLLSPMLPASSKCVSFYYHMFGSDIGTLNVYVQRNDSRSIVKVWTLSKQQGDEWLQGQAPLNVTGNETVKVIFEGVRGKEFKGDIAIDSITVLNTTCAVVPSKANPSGQDVQNALEGDVRLVGSPNPLEGRVEIFHNGQWGTICNDYWGYSDALVVCRMLGFSGGNSATASGKYGYGSGIIWLDDVRCTGRETSLLQCTKRMWGRHNCRHSQDAAVVCTNGTSDDECRTYKVLSTSDRAMSSSSTSGRCDRRSGIFPGLWHRFQGPAGTEMASSCVPINRCGSHATGWLSGGHPTVNEGMVRRRVCFHWSSNCCKWSTFIRVINCSGFYVYELQRPPVCQLRYCGNGQGQGGTSTPGPMTTAVPNALSGIRLVGSSKNYAGRVELRYNGVWGTVCDDQWGLEDATVVCRMLGFTGALRAHNGGTFGRGIGKIWLDNVRCTGDEESISQCTHRGWSLHNCGHSEDAGVTCASHEISSCDFESDFCGYEDSFSERLHWVRRKAVKPEKDHTRGSNGEFACQNNRLSYQTNCYLFVNKAGRISWHNAKKRCNVEDASLVDIRDMNEWQFVKSHRQSNVEQYYVGIHEVNQSKVWRFLDGTIMNLTNIWAPGEPNDWNGNREDCGAMDFRFSDGKYNDVPCNGAGTIDSYICKNKPSRILGHFLNVNFSDPRTGYRARLVGPVVSNLSCLTFFYNSFGTSLDSLSVILKLSSAEEIIVWQLDGNIGKQWNKGQLPLHTMADMKFKLIFQATNGGSGQIAIDDINVTISSSRESCGFIPQNAVPRDWRTKGSCNFDNDTCGYTNDESGNDDLQWIRDKARAYASNNKPFRDHTTHSGSFMYIQHPIGQMIGHSARLVSPSLSPNLAKCMVFYWYTRHQFTSNIELTVYVRPAKPQVSYFDENPVWRMKNDGSQVFGYWKKAVVPLVEYSNFQVIFEGVFLETSDIVAIDDVTISNKKCTILPSDARPTIDKTSNSGIRLKGSLSEGVGRVEIYHLGRWGTVCGDTWTLSNAHVVCRQLGFDGARTPLCCGLFGKGSGRVWLSGVRCEGSESSLALCPNPGWGNNHCGHENDAGVVCKTSKALEKEIEVRLNGSSSSYEGRVEVKYAGIWGTIDDSGWDIFDATVVCRQLGFAGAVSAFTGGRFGRGKGPVWFSEAHCNGDENKISGCIEFNNTKSSISNHNAGVACFSARLADGKTPHEGRVEIQYNGKWSTVCGKNWNINSANVICRDLGYEGAISTSVVGKGSGQVLLEDVKCIGDEVSIMLCSHKGLHYHSCDHSQDVGVVCSNEKKKNLCNNNPCKNSGKCSTTKHGFTCQCSGQYVGKTCETAIGPDVIGIFLKGDIEKWKPQEFKSSLANLLNKYCNNCSKMSIRSKRESKTTKFTAENIIIVKTSRFPPEILYLEIAVVMTTNGKNTVVDGHKLRNAITGAGKGITGYSVIDIQGKKDKQSLNGTISPPKQASQTSGNDRSIALKIGIAVILTLVLSVLGTLVVVYLIRRKKKFPTINTYNRNPSSRDNEMLINEDDNPFL</sequence>
<evidence type="ECO:0000256" key="6">
    <source>
        <dbReference type="PROSITE-ProRule" id="PRU00196"/>
    </source>
</evidence>
<dbReference type="RefSeq" id="XP_031553537.1">
    <property type="nucleotide sequence ID" value="XM_031697677.1"/>
</dbReference>
<dbReference type="Gene3D" id="2.10.25.10">
    <property type="entry name" value="Laminin"/>
    <property type="match status" value="1"/>
</dbReference>
<dbReference type="FunFam" id="3.10.250.10:FF:000001">
    <property type="entry name" value="Lysyl oxidase 4 isoform X1"/>
    <property type="match status" value="2"/>
</dbReference>
<evidence type="ECO:0000256" key="1">
    <source>
        <dbReference type="ARBA" id="ARBA00006373"/>
    </source>
</evidence>
<dbReference type="SMART" id="SM00202">
    <property type="entry name" value="SR"/>
    <property type="match status" value="6"/>
</dbReference>
<feature type="domain" description="SRCR" evidence="12">
    <location>
        <begin position="413"/>
        <end position="513"/>
    </location>
</feature>
<dbReference type="InterPro" id="IPR001190">
    <property type="entry name" value="SRCR"/>
</dbReference>
<feature type="disulfide bond" evidence="6">
    <location>
        <begin position="1023"/>
        <end position="1033"/>
    </location>
</feature>
<dbReference type="Pfam" id="PF00629">
    <property type="entry name" value="MAM"/>
    <property type="match status" value="5"/>
</dbReference>
<evidence type="ECO:0000256" key="7">
    <source>
        <dbReference type="SAM" id="Phobius"/>
    </source>
</evidence>
<keyword evidence="7" id="KW-0812">Transmembrane</keyword>
<dbReference type="InterPro" id="IPR016187">
    <property type="entry name" value="CTDL_fold"/>
</dbReference>
<dbReference type="FunFam" id="3.10.250.10:FF:000005">
    <property type="entry name" value="Neurotrypsin isoform A"/>
    <property type="match status" value="1"/>
</dbReference>
<dbReference type="Proteomes" id="UP000515163">
    <property type="component" value="Unplaced"/>
</dbReference>
<keyword evidence="3 6" id="KW-1015">Disulfide bond</keyword>
<dbReference type="Gene3D" id="3.10.100.10">
    <property type="entry name" value="Mannose-Binding Protein A, subunit A"/>
    <property type="match status" value="1"/>
</dbReference>
<dbReference type="InterPro" id="IPR036772">
    <property type="entry name" value="SRCR-like_dom_sf"/>
</dbReference>
<dbReference type="SMART" id="SM00034">
    <property type="entry name" value="CLECT"/>
    <property type="match status" value="1"/>
</dbReference>
<feature type="transmembrane region" description="Helical" evidence="7">
    <location>
        <begin position="289"/>
        <end position="311"/>
    </location>
</feature>
<feature type="domain" description="MAM" evidence="11">
    <location>
        <begin position="1370"/>
        <end position="1539"/>
    </location>
</feature>
<evidence type="ECO:0000259" key="10">
    <source>
        <dbReference type="PROSITE" id="PS50041"/>
    </source>
</evidence>
<dbReference type="SUPFAM" id="SSF57196">
    <property type="entry name" value="EGF/Laminin"/>
    <property type="match status" value="1"/>
</dbReference>
<gene>
    <name evidence="14" type="primary">LOC116290605</name>
</gene>
<feature type="domain" description="SRCR" evidence="12">
    <location>
        <begin position="1667"/>
        <end position="1766"/>
    </location>
</feature>
<keyword evidence="4" id="KW-0325">Glycoprotein</keyword>